<dbReference type="EMBL" id="CP118101">
    <property type="protein sequence ID" value="WDH84699.1"/>
    <property type="molecule type" value="Genomic_DNA"/>
</dbReference>
<dbReference type="Proteomes" id="UP001221519">
    <property type="component" value="Chromosome"/>
</dbReference>
<dbReference type="EMBL" id="CP118108">
    <property type="protein sequence ID" value="WDI04381.1"/>
    <property type="molecule type" value="Genomic_DNA"/>
</dbReference>
<accession>A0AAX3N6E4</accession>
<dbReference type="Pfam" id="PF25991">
    <property type="entry name" value="KhtT_N"/>
    <property type="match status" value="1"/>
</dbReference>
<dbReference type="RefSeq" id="WP_047910171.1">
    <property type="nucleotide sequence ID" value="NZ_CP118101.1"/>
</dbReference>
<dbReference type="AlphaFoldDB" id="A0AAX3N6E4"/>
<keyword evidence="5" id="KW-1185">Reference proteome</keyword>
<evidence type="ECO:0000313" key="5">
    <source>
        <dbReference type="Proteomes" id="UP001221519"/>
    </source>
</evidence>
<reference evidence="2 5" key="1">
    <citation type="submission" date="2023-02" db="EMBL/GenBank/DDBJ databases">
        <title>Pathogen: clinical or host-associated sample.</title>
        <authorList>
            <person name="Hergert J."/>
            <person name="Casey R."/>
            <person name="Wagner J."/>
            <person name="Young E.L."/>
            <person name="Oakeson K.F."/>
        </authorList>
    </citation>
    <scope>NUCLEOTIDE SEQUENCE</scope>
    <source>
        <strain evidence="3 5">2022CK-00829</strain>
        <strain evidence="2">2022CK-00830</strain>
    </source>
</reference>
<proteinExistence type="predicted"/>
<gene>
    <name evidence="2" type="ORF">PUW23_11000</name>
    <name evidence="3" type="ORF">PUW25_10685</name>
</gene>
<evidence type="ECO:0000313" key="4">
    <source>
        <dbReference type="Proteomes" id="UP001220962"/>
    </source>
</evidence>
<organism evidence="2 4">
    <name type="scientific">Paenibacillus urinalis</name>
    <dbReference type="NCBI Taxonomy" id="521520"/>
    <lineage>
        <taxon>Bacteria</taxon>
        <taxon>Bacillati</taxon>
        <taxon>Bacillota</taxon>
        <taxon>Bacilli</taxon>
        <taxon>Bacillales</taxon>
        <taxon>Paenibacillaceae</taxon>
        <taxon>Paenibacillus</taxon>
    </lineage>
</organism>
<dbReference type="Proteomes" id="UP001220962">
    <property type="component" value="Chromosome"/>
</dbReference>
<dbReference type="InterPro" id="IPR058776">
    <property type="entry name" value="KhtT-like_N"/>
</dbReference>
<evidence type="ECO:0000259" key="1">
    <source>
        <dbReference type="Pfam" id="PF25991"/>
    </source>
</evidence>
<name>A0AAX3N6E4_9BACL</name>
<evidence type="ECO:0000313" key="2">
    <source>
        <dbReference type="EMBL" id="WDH84699.1"/>
    </source>
</evidence>
<sequence>MELLKSELPGVGMKYQLETKAGSNFIIVHHEDGRREIYCSDPEDHESLIFIAELEDEECMLLSSIIGGWNER</sequence>
<evidence type="ECO:0000313" key="3">
    <source>
        <dbReference type="EMBL" id="WDI04381.1"/>
    </source>
</evidence>
<feature type="domain" description="Potassium/proton antiporter subunit KhtT-like N-terminal" evidence="1">
    <location>
        <begin position="1"/>
        <end position="68"/>
    </location>
</feature>
<protein>
    <recommendedName>
        <fullName evidence="1">Potassium/proton antiporter subunit KhtT-like N-terminal domain-containing protein</fullName>
    </recommendedName>
</protein>